<dbReference type="AlphaFoldDB" id="A0A8X6Y804"/>
<evidence type="ECO:0000256" key="1">
    <source>
        <dbReference type="ARBA" id="ARBA00004613"/>
    </source>
</evidence>
<evidence type="ECO:0000259" key="4">
    <source>
        <dbReference type="SMART" id="SM01318"/>
    </source>
</evidence>
<comment type="subcellular location">
    <subcellularLocation>
        <location evidence="1">Secreted</location>
    </subcellularLocation>
</comment>
<gene>
    <name evidence="5" type="ORF">TNIN_6191</name>
</gene>
<evidence type="ECO:0000313" key="5">
    <source>
        <dbReference type="EMBL" id="GFY65803.1"/>
    </source>
</evidence>
<evidence type="ECO:0000256" key="2">
    <source>
        <dbReference type="ARBA" id="ARBA00022525"/>
    </source>
</evidence>
<dbReference type="Pfam" id="PF15430">
    <property type="entry name" value="SVWC"/>
    <property type="match status" value="1"/>
</dbReference>
<protein>
    <recommendedName>
        <fullName evidence="4">Single domain-containing protein</fullName>
    </recommendedName>
</protein>
<keyword evidence="6" id="KW-1185">Reference proteome</keyword>
<dbReference type="SMART" id="SM01318">
    <property type="entry name" value="SVWC"/>
    <property type="match status" value="1"/>
</dbReference>
<dbReference type="OrthoDB" id="10320142at2759"/>
<dbReference type="GO" id="GO:0005576">
    <property type="term" value="C:extracellular region"/>
    <property type="evidence" value="ECO:0007669"/>
    <property type="project" value="UniProtKB-SubCell"/>
</dbReference>
<evidence type="ECO:0000313" key="6">
    <source>
        <dbReference type="Proteomes" id="UP000886998"/>
    </source>
</evidence>
<sequence length="101" mass="11311">MSKYFVVAICFVFAVFHCQAYQYFIPVLDGKDDCASMPVGSVWYDDSKCEKYACVLSGKEVLIVAHGCSKIDHPENCQLVKGKGSYPKCCHQIECTDVDKK</sequence>
<dbReference type="InterPro" id="IPR029277">
    <property type="entry name" value="SVWC_dom"/>
</dbReference>
<feature type="chain" id="PRO_5036491725" description="Single domain-containing protein" evidence="3">
    <location>
        <begin position="21"/>
        <end position="101"/>
    </location>
</feature>
<accession>A0A8X6Y804</accession>
<name>A0A8X6Y804_9ARAC</name>
<keyword evidence="3" id="KW-0732">Signal</keyword>
<comment type="caution">
    <text evidence="5">The sequence shown here is derived from an EMBL/GenBank/DDBJ whole genome shotgun (WGS) entry which is preliminary data.</text>
</comment>
<reference evidence="5" key="1">
    <citation type="submission" date="2020-08" db="EMBL/GenBank/DDBJ databases">
        <title>Multicomponent nature underlies the extraordinary mechanical properties of spider dragline silk.</title>
        <authorList>
            <person name="Kono N."/>
            <person name="Nakamura H."/>
            <person name="Mori M."/>
            <person name="Yoshida Y."/>
            <person name="Ohtoshi R."/>
            <person name="Malay A.D."/>
            <person name="Moran D.A.P."/>
            <person name="Tomita M."/>
            <person name="Numata K."/>
            <person name="Arakawa K."/>
        </authorList>
    </citation>
    <scope>NUCLEOTIDE SEQUENCE</scope>
</reference>
<proteinExistence type="predicted"/>
<feature type="signal peptide" evidence="3">
    <location>
        <begin position="1"/>
        <end position="20"/>
    </location>
</feature>
<keyword evidence="2" id="KW-0964">Secreted</keyword>
<dbReference type="EMBL" id="BMAV01015695">
    <property type="protein sequence ID" value="GFY65803.1"/>
    <property type="molecule type" value="Genomic_DNA"/>
</dbReference>
<organism evidence="5 6">
    <name type="scientific">Trichonephila inaurata madagascariensis</name>
    <dbReference type="NCBI Taxonomy" id="2747483"/>
    <lineage>
        <taxon>Eukaryota</taxon>
        <taxon>Metazoa</taxon>
        <taxon>Ecdysozoa</taxon>
        <taxon>Arthropoda</taxon>
        <taxon>Chelicerata</taxon>
        <taxon>Arachnida</taxon>
        <taxon>Araneae</taxon>
        <taxon>Araneomorphae</taxon>
        <taxon>Entelegynae</taxon>
        <taxon>Araneoidea</taxon>
        <taxon>Nephilidae</taxon>
        <taxon>Trichonephila</taxon>
        <taxon>Trichonephila inaurata</taxon>
    </lineage>
</organism>
<dbReference type="Proteomes" id="UP000886998">
    <property type="component" value="Unassembled WGS sequence"/>
</dbReference>
<evidence type="ECO:0000256" key="3">
    <source>
        <dbReference type="SAM" id="SignalP"/>
    </source>
</evidence>
<feature type="domain" description="Single" evidence="4">
    <location>
        <begin position="31"/>
        <end position="95"/>
    </location>
</feature>